<dbReference type="RefSeq" id="WP_378284142.1">
    <property type="nucleotide sequence ID" value="NZ_JBHSON010000032.1"/>
</dbReference>
<evidence type="ECO:0000313" key="8">
    <source>
        <dbReference type="Proteomes" id="UP001596074"/>
    </source>
</evidence>
<reference evidence="8" key="1">
    <citation type="journal article" date="2019" name="Int. J. Syst. Evol. Microbiol.">
        <title>The Global Catalogue of Microorganisms (GCM) 10K type strain sequencing project: providing services to taxonomists for standard genome sequencing and annotation.</title>
        <authorList>
            <consortium name="The Broad Institute Genomics Platform"/>
            <consortium name="The Broad Institute Genome Sequencing Center for Infectious Disease"/>
            <person name="Wu L."/>
            <person name="Ma J."/>
        </authorList>
    </citation>
    <scope>NUCLEOTIDE SEQUENCE [LARGE SCALE GENOMIC DNA]</scope>
    <source>
        <strain evidence="8">KCTC 42087</strain>
    </source>
</reference>
<dbReference type="InterPro" id="IPR009057">
    <property type="entry name" value="Homeodomain-like_sf"/>
</dbReference>
<dbReference type="InterPro" id="IPR036271">
    <property type="entry name" value="Tet_transcr_reg_TetR-rel_C_sf"/>
</dbReference>
<feature type="domain" description="HTH tetR-type" evidence="6">
    <location>
        <begin position="34"/>
        <end position="94"/>
    </location>
</feature>
<protein>
    <submittedName>
        <fullName evidence="7">TetR/AcrR family transcriptional regulator</fullName>
    </submittedName>
</protein>
<dbReference type="Pfam" id="PF00440">
    <property type="entry name" value="TetR_N"/>
    <property type="match status" value="1"/>
</dbReference>
<evidence type="ECO:0000256" key="2">
    <source>
        <dbReference type="ARBA" id="ARBA00023125"/>
    </source>
</evidence>
<evidence type="ECO:0000256" key="4">
    <source>
        <dbReference type="PROSITE-ProRule" id="PRU00335"/>
    </source>
</evidence>
<dbReference type="InterPro" id="IPR001647">
    <property type="entry name" value="HTH_TetR"/>
</dbReference>
<dbReference type="PANTHER" id="PTHR30055">
    <property type="entry name" value="HTH-TYPE TRANSCRIPTIONAL REGULATOR RUTR"/>
    <property type="match status" value="1"/>
</dbReference>
<evidence type="ECO:0000256" key="3">
    <source>
        <dbReference type="ARBA" id="ARBA00023163"/>
    </source>
</evidence>
<dbReference type="Gene3D" id="1.10.10.60">
    <property type="entry name" value="Homeodomain-like"/>
    <property type="match status" value="1"/>
</dbReference>
<dbReference type="Gene3D" id="1.10.357.10">
    <property type="entry name" value="Tetracycline Repressor, domain 2"/>
    <property type="match status" value="1"/>
</dbReference>
<feature type="compositionally biased region" description="Basic and acidic residues" evidence="5">
    <location>
        <begin position="1"/>
        <end position="12"/>
    </location>
</feature>
<keyword evidence="8" id="KW-1185">Reference proteome</keyword>
<evidence type="ECO:0000259" key="6">
    <source>
        <dbReference type="PROSITE" id="PS50977"/>
    </source>
</evidence>
<organism evidence="7 8">
    <name type="scientific">Actinomadura rugatobispora</name>
    <dbReference type="NCBI Taxonomy" id="1994"/>
    <lineage>
        <taxon>Bacteria</taxon>
        <taxon>Bacillati</taxon>
        <taxon>Actinomycetota</taxon>
        <taxon>Actinomycetes</taxon>
        <taxon>Streptosporangiales</taxon>
        <taxon>Thermomonosporaceae</taxon>
        <taxon>Actinomadura</taxon>
    </lineage>
</organism>
<proteinExistence type="predicted"/>
<dbReference type="SUPFAM" id="SSF46689">
    <property type="entry name" value="Homeodomain-like"/>
    <property type="match status" value="1"/>
</dbReference>
<keyword evidence="2 4" id="KW-0238">DNA-binding</keyword>
<dbReference type="InterPro" id="IPR050109">
    <property type="entry name" value="HTH-type_TetR-like_transc_reg"/>
</dbReference>
<keyword evidence="3" id="KW-0804">Transcription</keyword>
<feature type="region of interest" description="Disordered" evidence="5">
    <location>
        <begin position="1"/>
        <end position="31"/>
    </location>
</feature>
<dbReference type="PANTHER" id="PTHR30055:SF234">
    <property type="entry name" value="HTH-TYPE TRANSCRIPTIONAL REGULATOR BETI"/>
    <property type="match status" value="1"/>
</dbReference>
<evidence type="ECO:0000256" key="5">
    <source>
        <dbReference type="SAM" id="MobiDB-lite"/>
    </source>
</evidence>
<dbReference type="Pfam" id="PF17932">
    <property type="entry name" value="TetR_C_24"/>
    <property type="match status" value="1"/>
</dbReference>
<dbReference type="EMBL" id="JBHSON010000032">
    <property type="protein sequence ID" value="MFC5748477.1"/>
    <property type="molecule type" value="Genomic_DNA"/>
</dbReference>
<name>A0ABW1A0J6_9ACTN</name>
<dbReference type="PROSITE" id="PS50977">
    <property type="entry name" value="HTH_TETR_2"/>
    <property type="match status" value="1"/>
</dbReference>
<dbReference type="InterPro" id="IPR041490">
    <property type="entry name" value="KstR2_TetR_C"/>
</dbReference>
<evidence type="ECO:0000256" key="1">
    <source>
        <dbReference type="ARBA" id="ARBA00023015"/>
    </source>
</evidence>
<dbReference type="SUPFAM" id="SSF48498">
    <property type="entry name" value="Tetracyclin repressor-like, C-terminal domain"/>
    <property type="match status" value="1"/>
</dbReference>
<sequence length="241" mass="26651">METSAMRDDTEAGHVVNRRRTPRTDTAPPFRADGGRWPELLEIAACIFARKGYKSTRLQDIADEFGVLKGSLYHYIRSKDDLLFEVIRSVFVQGLGSLGGLAEADLDPLDRLRAVVRGHVLYLIDNLAETTVLLHEFDQLSDEHRAALPIREYQTIIADLIADAKADARVKPEVDPKLAALAVLGAANWVHRWYRPGVRAPEEVADQYADLLVGGMLACTERSAQVSSRGGVRRKSTDSSA</sequence>
<evidence type="ECO:0000313" key="7">
    <source>
        <dbReference type="EMBL" id="MFC5748477.1"/>
    </source>
</evidence>
<keyword evidence="1" id="KW-0805">Transcription regulation</keyword>
<dbReference type="Proteomes" id="UP001596074">
    <property type="component" value="Unassembled WGS sequence"/>
</dbReference>
<feature type="DNA-binding region" description="H-T-H motif" evidence="4">
    <location>
        <begin position="57"/>
        <end position="76"/>
    </location>
</feature>
<accession>A0ABW1A0J6</accession>
<dbReference type="PRINTS" id="PR00455">
    <property type="entry name" value="HTHTETR"/>
</dbReference>
<comment type="caution">
    <text evidence="7">The sequence shown here is derived from an EMBL/GenBank/DDBJ whole genome shotgun (WGS) entry which is preliminary data.</text>
</comment>
<gene>
    <name evidence="7" type="ORF">ACFPZN_22910</name>
</gene>